<keyword evidence="1" id="KW-0544">Nucleosome core</keyword>
<dbReference type="GO" id="GO:0005634">
    <property type="term" value="C:nucleus"/>
    <property type="evidence" value="ECO:0007669"/>
    <property type="project" value="UniProtKB-SubCell"/>
</dbReference>
<dbReference type="SMART" id="SM00414">
    <property type="entry name" value="H2A"/>
    <property type="match status" value="1"/>
</dbReference>
<dbReference type="GO" id="GO:0030527">
    <property type="term" value="F:structural constituent of chromatin"/>
    <property type="evidence" value="ECO:0007669"/>
    <property type="project" value="InterPro"/>
</dbReference>
<dbReference type="Gene3D" id="1.10.20.10">
    <property type="entry name" value="Histone, subunit A"/>
    <property type="match status" value="1"/>
</dbReference>
<organism evidence="3 4">
    <name type="scientific">Ceratodon purpureus</name>
    <name type="common">Fire moss</name>
    <name type="synonym">Dicranum purpureum</name>
    <dbReference type="NCBI Taxonomy" id="3225"/>
    <lineage>
        <taxon>Eukaryota</taxon>
        <taxon>Viridiplantae</taxon>
        <taxon>Streptophyta</taxon>
        <taxon>Embryophyta</taxon>
        <taxon>Bryophyta</taxon>
        <taxon>Bryophytina</taxon>
        <taxon>Bryopsida</taxon>
        <taxon>Dicranidae</taxon>
        <taxon>Pseudoditrichales</taxon>
        <taxon>Ditrichaceae</taxon>
        <taxon>Ceratodon</taxon>
    </lineage>
</organism>
<name>A0A8T0ICQ7_CERPU</name>
<keyword evidence="1" id="KW-0539">Nucleus</keyword>
<keyword evidence="1" id="KW-0238">DNA-binding</keyword>
<comment type="caution">
    <text evidence="3">The sequence shown here is derived from an EMBL/GenBank/DDBJ whole genome shotgun (WGS) entry which is preliminary data.</text>
</comment>
<keyword evidence="1" id="KW-0158">Chromosome</keyword>
<dbReference type="GO" id="GO:0000786">
    <property type="term" value="C:nucleosome"/>
    <property type="evidence" value="ECO:0007669"/>
    <property type="project" value="UniProtKB-KW"/>
</dbReference>
<dbReference type="InterPro" id="IPR009072">
    <property type="entry name" value="Histone-fold"/>
</dbReference>
<reference evidence="3" key="1">
    <citation type="submission" date="2020-06" db="EMBL/GenBank/DDBJ databases">
        <title>WGS assembly of Ceratodon purpureus strain R40.</title>
        <authorList>
            <person name="Carey S.B."/>
            <person name="Jenkins J."/>
            <person name="Shu S."/>
            <person name="Lovell J.T."/>
            <person name="Sreedasyam A."/>
            <person name="Maumus F."/>
            <person name="Tiley G.P."/>
            <person name="Fernandez-Pozo N."/>
            <person name="Barry K."/>
            <person name="Chen C."/>
            <person name="Wang M."/>
            <person name="Lipzen A."/>
            <person name="Daum C."/>
            <person name="Saski C.A."/>
            <person name="Payton A.C."/>
            <person name="Mcbreen J.C."/>
            <person name="Conrad R.E."/>
            <person name="Kollar L.M."/>
            <person name="Olsson S."/>
            <person name="Huttunen S."/>
            <person name="Landis J.B."/>
            <person name="Wickett N.J."/>
            <person name="Johnson M.G."/>
            <person name="Rensing S.A."/>
            <person name="Grimwood J."/>
            <person name="Schmutz J."/>
            <person name="Mcdaniel S.F."/>
        </authorList>
    </citation>
    <scope>NUCLEOTIDE SEQUENCE</scope>
    <source>
        <strain evidence="3">R40</strain>
    </source>
</reference>
<dbReference type="Proteomes" id="UP000822688">
    <property type="component" value="Chromosome 4"/>
</dbReference>
<accession>A0A8T0ICQ7</accession>
<proteinExistence type="inferred from homology"/>
<feature type="region of interest" description="Disordered" evidence="2">
    <location>
        <begin position="1"/>
        <end position="44"/>
    </location>
</feature>
<protein>
    <recommendedName>
        <fullName evidence="1">Histone H2A</fullName>
    </recommendedName>
</protein>
<comment type="subcellular location">
    <subcellularLocation>
        <location evidence="1">Nucleus</location>
    </subcellularLocation>
</comment>
<evidence type="ECO:0000313" key="3">
    <source>
        <dbReference type="EMBL" id="KAG0580228.1"/>
    </source>
</evidence>
<comment type="similarity">
    <text evidence="1">Belongs to the histone H2A family.</text>
</comment>
<dbReference type="FunFam" id="1.10.20.10:FF:000165">
    <property type="entry name" value="Histone H2A"/>
    <property type="match status" value="1"/>
</dbReference>
<evidence type="ECO:0000256" key="2">
    <source>
        <dbReference type="SAM" id="MobiDB-lite"/>
    </source>
</evidence>
<dbReference type="GO" id="GO:0003677">
    <property type="term" value="F:DNA binding"/>
    <property type="evidence" value="ECO:0007669"/>
    <property type="project" value="UniProtKB-KW"/>
</dbReference>
<dbReference type="GO" id="GO:0046982">
    <property type="term" value="F:protein heterodimerization activity"/>
    <property type="evidence" value="ECO:0007669"/>
    <property type="project" value="InterPro"/>
</dbReference>
<dbReference type="PANTHER" id="PTHR23430">
    <property type="entry name" value="HISTONE H2A"/>
    <property type="match status" value="1"/>
</dbReference>
<dbReference type="SUPFAM" id="SSF47113">
    <property type="entry name" value="Histone-fold"/>
    <property type="match status" value="1"/>
</dbReference>
<dbReference type="EMBL" id="CM026424">
    <property type="protein sequence ID" value="KAG0580228.1"/>
    <property type="molecule type" value="Genomic_DNA"/>
</dbReference>
<dbReference type="PRINTS" id="PR00620">
    <property type="entry name" value="HISTONEH2A"/>
</dbReference>
<gene>
    <name evidence="3" type="ORF">KC19_4G158500</name>
</gene>
<feature type="compositionally biased region" description="Basic residues" evidence="2">
    <location>
        <begin position="30"/>
        <end position="44"/>
    </location>
</feature>
<dbReference type="AlphaFoldDB" id="A0A8T0ICQ7"/>
<dbReference type="InterPro" id="IPR002119">
    <property type="entry name" value="Histone_H2A"/>
</dbReference>
<keyword evidence="4" id="KW-1185">Reference proteome</keyword>
<sequence>MDYGATVEVSKGSRASKGPGHIARLGSGGRGRRKSSKSVSRSHKAGLQFRVGRIARYLKGGKYAERVGAGAAVYLAAVLEYLAAEVMI</sequence>
<comment type="subunit">
    <text evidence="1">The nucleosome is a histone octamer containing two molecules each of H2A, H2B, H3 and H4 assembled in one H3-H4 heterotetramer and two H2A-H2B heterodimers. The octamer wraps approximately 147 bp of DNA.</text>
</comment>
<evidence type="ECO:0000313" key="4">
    <source>
        <dbReference type="Proteomes" id="UP000822688"/>
    </source>
</evidence>
<evidence type="ECO:0000256" key="1">
    <source>
        <dbReference type="RuleBase" id="RU003767"/>
    </source>
</evidence>